<dbReference type="InterPro" id="IPR000504">
    <property type="entry name" value="RRM_dom"/>
</dbReference>
<evidence type="ECO:0000259" key="3">
    <source>
        <dbReference type="PROSITE" id="PS50102"/>
    </source>
</evidence>
<dbReference type="SUPFAM" id="SSF54928">
    <property type="entry name" value="RNA-binding domain, RBD"/>
    <property type="match status" value="1"/>
</dbReference>
<comment type="caution">
    <text evidence="4">The sequence shown here is derived from an EMBL/GenBank/DDBJ whole genome shotgun (WGS) entry which is preliminary data.</text>
</comment>
<keyword evidence="1 2" id="KW-0694">RNA-binding</keyword>
<dbReference type="SMART" id="SM00360">
    <property type="entry name" value="RRM"/>
    <property type="match status" value="1"/>
</dbReference>
<feature type="domain" description="RRM" evidence="3">
    <location>
        <begin position="7"/>
        <end position="111"/>
    </location>
</feature>
<evidence type="ECO:0000313" key="4">
    <source>
        <dbReference type="EMBL" id="RYR42756.1"/>
    </source>
</evidence>
<dbReference type="Proteomes" id="UP000289738">
    <property type="component" value="Chromosome A08"/>
</dbReference>
<accession>A0A445BW19</accession>
<dbReference type="AlphaFoldDB" id="A0A445BW19"/>
<proteinExistence type="predicted"/>
<evidence type="ECO:0000256" key="1">
    <source>
        <dbReference type="ARBA" id="ARBA00022884"/>
    </source>
</evidence>
<keyword evidence="5" id="KW-1185">Reference proteome</keyword>
<dbReference type="InterPro" id="IPR012677">
    <property type="entry name" value="Nucleotide-bd_a/b_plait_sf"/>
</dbReference>
<evidence type="ECO:0000256" key="2">
    <source>
        <dbReference type="PROSITE-ProRule" id="PRU00176"/>
    </source>
</evidence>
<dbReference type="Gene3D" id="3.30.70.330">
    <property type="match status" value="1"/>
</dbReference>
<gene>
    <name evidence="4" type="ORF">Ahy_A08g039200</name>
</gene>
<dbReference type="PROSITE" id="PS50102">
    <property type="entry name" value="RRM"/>
    <property type="match status" value="1"/>
</dbReference>
<reference evidence="4 5" key="1">
    <citation type="submission" date="2019-01" db="EMBL/GenBank/DDBJ databases">
        <title>Sequencing of cultivated peanut Arachis hypogaea provides insights into genome evolution and oil improvement.</title>
        <authorList>
            <person name="Chen X."/>
        </authorList>
    </citation>
    <scope>NUCLEOTIDE SEQUENCE [LARGE SCALE GENOMIC DNA]</scope>
    <source>
        <strain evidence="5">cv. Fuhuasheng</strain>
        <tissue evidence="4">Leaves</tissue>
    </source>
</reference>
<dbReference type="Pfam" id="PF00076">
    <property type="entry name" value="RRM_1"/>
    <property type="match status" value="1"/>
</dbReference>
<dbReference type="STRING" id="3818.A0A445BW19"/>
<dbReference type="EMBL" id="SDMP01000008">
    <property type="protein sequence ID" value="RYR42756.1"/>
    <property type="molecule type" value="Genomic_DNA"/>
</dbReference>
<name>A0A445BW19_ARAHY</name>
<evidence type="ECO:0000313" key="5">
    <source>
        <dbReference type="Proteomes" id="UP000289738"/>
    </source>
</evidence>
<organism evidence="4 5">
    <name type="scientific">Arachis hypogaea</name>
    <name type="common">Peanut</name>
    <dbReference type="NCBI Taxonomy" id="3818"/>
    <lineage>
        <taxon>Eukaryota</taxon>
        <taxon>Viridiplantae</taxon>
        <taxon>Streptophyta</taxon>
        <taxon>Embryophyta</taxon>
        <taxon>Tracheophyta</taxon>
        <taxon>Spermatophyta</taxon>
        <taxon>Magnoliopsida</taxon>
        <taxon>eudicotyledons</taxon>
        <taxon>Gunneridae</taxon>
        <taxon>Pentapetalae</taxon>
        <taxon>rosids</taxon>
        <taxon>fabids</taxon>
        <taxon>Fabales</taxon>
        <taxon>Fabaceae</taxon>
        <taxon>Papilionoideae</taxon>
        <taxon>50 kb inversion clade</taxon>
        <taxon>dalbergioids sensu lato</taxon>
        <taxon>Dalbergieae</taxon>
        <taxon>Pterocarpus clade</taxon>
        <taxon>Arachis</taxon>
    </lineage>
</organism>
<dbReference type="InterPro" id="IPR035979">
    <property type="entry name" value="RBD_domain_sf"/>
</dbReference>
<protein>
    <recommendedName>
        <fullName evidence="3">RRM domain-containing protein</fullName>
    </recommendedName>
</protein>
<sequence length="113" mass="12614">MAQRIGTKLFVSSLVSSLFHQFPMIILINKALTIFDFAGLSFYTTKDQLKNLFSPFGQVTEVNLVMDSKTGRTKGFGFVSYQSENEALKAIKAMNGRIIAGRLIFVEPAKDTR</sequence>
<dbReference type="InterPro" id="IPR052462">
    <property type="entry name" value="SLIRP/GR-RBP-like"/>
</dbReference>
<dbReference type="GO" id="GO:0003723">
    <property type="term" value="F:RNA binding"/>
    <property type="evidence" value="ECO:0007669"/>
    <property type="project" value="UniProtKB-UniRule"/>
</dbReference>
<dbReference type="PANTHER" id="PTHR48027">
    <property type="entry name" value="HETEROGENEOUS NUCLEAR RIBONUCLEOPROTEIN 87F-RELATED"/>
    <property type="match status" value="1"/>
</dbReference>